<name>A0ABR3GGE9_9PEZI</name>
<proteinExistence type="predicted"/>
<reference evidence="1 2" key="1">
    <citation type="submission" date="2024-02" db="EMBL/GenBank/DDBJ databases">
        <title>Discinaceae phylogenomics.</title>
        <authorList>
            <person name="Dirks A.C."/>
            <person name="James T.Y."/>
        </authorList>
    </citation>
    <scope>NUCLEOTIDE SEQUENCE [LARGE SCALE GENOMIC DNA]</scope>
    <source>
        <strain evidence="1 2">ACD0624</strain>
    </source>
</reference>
<sequence>MEVKGNLVYRLRGRHYIIYNEKASDPHGLGQRLLNEIPTDSVKFQDWKAAKIAHFRAEETRILAMAQQHPLQSVKGARFWGYSEFPSRYRPMVNDLIKWIYIIDFDQNLFCISNIGIFRNHQKSCKTQYFRLDNIPRWLFALSPVWTDITEKETVYPVMTASPTVIPAEYLADYIRKVPEPKPELLELYQSFSTHLLPVFTVASRDDTSAWRRIQLQLLQQFLKYFEHSIYDSCPSRKGSPFVLRQVAYAILSLTRSAGIKFNWTNEMYKLYFGNVQYGVKTPYWEPPNADSYWLGDILIVLVKHIYFHNGQPAPITKAAIAKAVQLAGTTRTSPDTVVIVFSVFSIIIINIHQTPEGPEVSHSGNLPLLEIGNRMNSAGIVTMVSLKPVQYVATTIEALMNLFSSHGLVPRPSTRVSRPGNLPTEICEHIFHHADRTAQCDLGKSCRAFRDIAKQYPQIGDWTLLGCTGANEFVAWRYPSQRRHVVKLVTLERIHISSLCPEVLCSGFEVELWGERGRFSLNMPLVDVEEVTLGL</sequence>
<dbReference type="EMBL" id="JBBBZM010000080">
    <property type="protein sequence ID" value="KAL0634980.1"/>
    <property type="molecule type" value="Genomic_DNA"/>
</dbReference>
<evidence type="ECO:0008006" key="3">
    <source>
        <dbReference type="Google" id="ProtNLM"/>
    </source>
</evidence>
<organism evidence="1 2">
    <name type="scientific">Discina gigas</name>
    <dbReference type="NCBI Taxonomy" id="1032678"/>
    <lineage>
        <taxon>Eukaryota</taxon>
        <taxon>Fungi</taxon>
        <taxon>Dikarya</taxon>
        <taxon>Ascomycota</taxon>
        <taxon>Pezizomycotina</taxon>
        <taxon>Pezizomycetes</taxon>
        <taxon>Pezizales</taxon>
        <taxon>Discinaceae</taxon>
        <taxon>Discina</taxon>
    </lineage>
</organism>
<dbReference type="Proteomes" id="UP001447188">
    <property type="component" value="Unassembled WGS sequence"/>
</dbReference>
<protein>
    <recommendedName>
        <fullName evidence="3">F-box domain-containing protein</fullName>
    </recommendedName>
</protein>
<accession>A0ABR3GGE9</accession>
<gene>
    <name evidence="1" type="ORF">Q9L58_006098</name>
</gene>
<keyword evidence="2" id="KW-1185">Reference proteome</keyword>
<evidence type="ECO:0000313" key="1">
    <source>
        <dbReference type="EMBL" id="KAL0634980.1"/>
    </source>
</evidence>
<evidence type="ECO:0000313" key="2">
    <source>
        <dbReference type="Proteomes" id="UP001447188"/>
    </source>
</evidence>
<comment type="caution">
    <text evidence="1">The sequence shown here is derived from an EMBL/GenBank/DDBJ whole genome shotgun (WGS) entry which is preliminary data.</text>
</comment>